<name>A0A6C0BA15_9ZZZZ</name>
<protein>
    <submittedName>
        <fullName evidence="1">Uncharacterized protein</fullName>
    </submittedName>
</protein>
<accession>A0A6C0BA15</accession>
<reference evidence="1" key="1">
    <citation type="journal article" date="2020" name="Nature">
        <title>Giant virus diversity and host interactions through global metagenomics.</title>
        <authorList>
            <person name="Schulz F."/>
            <person name="Roux S."/>
            <person name="Paez-Espino D."/>
            <person name="Jungbluth S."/>
            <person name="Walsh D.A."/>
            <person name="Denef V.J."/>
            <person name="McMahon K.D."/>
            <person name="Konstantinidis K.T."/>
            <person name="Eloe-Fadrosh E.A."/>
            <person name="Kyrpides N.C."/>
            <person name="Woyke T."/>
        </authorList>
    </citation>
    <scope>NUCLEOTIDE SEQUENCE</scope>
    <source>
        <strain evidence="1">GVMAG-M-3300010158-59</strain>
    </source>
</reference>
<evidence type="ECO:0000313" key="1">
    <source>
        <dbReference type="EMBL" id="QHS88644.1"/>
    </source>
</evidence>
<dbReference type="AlphaFoldDB" id="A0A6C0BA15"/>
<proteinExistence type="predicted"/>
<dbReference type="EMBL" id="MN739102">
    <property type="protein sequence ID" value="QHS88644.1"/>
    <property type="molecule type" value="Genomic_DNA"/>
</dbReference>
<organism evidence="1">
    <name type="scientific">viral metagenome</name>
    <dbReference type="NCBI Taxonomy" id="1070528"/>
    <lineage>
        <taxon>unclassified sequences</taxon>
        <taxon>metagenomes</taxon>
        <taxon>organismal metagenomes</taxon>
    </lineage>
</organism>
<sequence>MGLTDAAEFVGSLQRLQKLNYGAALLVNTLPNGVGIQFSEDLLKTVGLNDLADTNPSGFKQYYLNLVTIKAADNSIPESSAASQTIISQVMAAERDAMIHGKAVFNTKIDASIIDNMVPQFKDKAKVITFYHKHPTQAPVSADWSFPNPPWPWPAPIT</sequence>